<dbReference type="RefSeq" id="WP_021761908.1">
    <property type="nucleotide sequence ID" value="NC_022444.1"/>
</dbReference>
<evidence type="ECO:0000259" key="20">
    <source>
        <dbReference type="Pfam" id="PF00391"/>
    </source>
</evidence>
<dbReference type="PANTHER" id="PTHR46244">
    <property type="entry name" value="PHOSPHOENOLPYRUVATE-PROTEIN PHOSPHOTRANSFERASE"/>
    <property type="match status" value="1"/>
</dbReference>
<dbReference type="NCBIfam" id="TIGR01417">
    <property type="entry name" value="PTS_I_fam"/>
    <property type="match status" value="1"/>
</dbReference>
<dbReference type="InterPro" id="IPR024692">
    <property type="entry name" value="PTS_EI"/>
</dbReference>
<evidence type="ECO:0000256" key="5">
    <source>
        <dbReference type="ARBA" id="ARBA00012232"/>
    </source>
</evidence>
<dbReference type="InterPro" id="IPR036637">
    <property type="entry name" value="Phosphohistidine_dom_sf"/>
</dbReference>
<keyword evidence="7 16" id="KW-0813">Transport</keyword>
<dbReference type="InterPro" id="IPR008279">
    <property type="entry name" value="PEP-util_enz_mobile_dom"/>
</dbReference>
<dbReference type="AlphaFoldDB" id="T2GFB7"/>
<evidence type="ECO:0000256" key="6">
    <source>
        <dbReference type="ARBA" id="ARBA00016544"/>
    </source>
</evidence>
<dbReference type="PROSITE" id="PS00742">
    <property type="entry name" value="PEP_ENZYMES_2"/>
    <property type="match status" value="1"/>
</dbReference>
<dbReference type="HOGENOM" id="CLU_007308_7_0_7"/>
<gene>
    <name evidence="23" type="primary">ptsA</name>
    <name evidence="23" type="ORF">DGI_3112</name>
</gene>
<dbReference type="GO" id="GO:0005737">
    <property type="term" value="C:cytoplasm"/>
    <property type="evidence" value="ECO:0007669"/>
    <property type="project" value="UniProtKB-SubCell"/>
</dbReference>
<dbReference type="OrthoDB" id="9765468at2"/>
<dbReference type="PANTHER" id="PTHR46244:SF6">
    <property type="entry name" value="PHOSPHOENOLPYRUVATE-PROTEIN PHOSPHOTRANSFERASE"/>
    <property type="match status" value="1"/>
</dbReference>
<dbReference type="InterPro" id="IPR023151">
    <property type="entry name" value="PEP_util_CS"/>
</dbReference>
<dbReference type="InterPro" id="IPR006318">
    <property type="entry name" value="PTS_EI-like"/>
</dbReference>
<feature type="binding site" evidence="18">
    <location>
        <begin position="463"/>
        <end position="464"/>
    </location>
    <ligand>
        <name>phosphoenolpyruvate</name>
        <dbReference type="ChEBI" id="CHEBI:58702"/>
    </ligand>
</feature>
<comment type="subcellular location">
    <subcellularLocation>
        <location evidence="3 16">Cytoplasm</location>
    </subcellularLocation>
</comment>
<evidence type="ECO:0000259" key="22">
    <source>
        <dbReference type="Pfam" id="PF05524"/>
    </source>
</evidence>
<feature type="active site" description="Proton donor" evidence="17">
    <location>
        <position position="511"/>
    </location>
</feature>
<reference evidence="24" key="2">
    <citation type="submission" date="2013-07" db="EMBL/GenBank/DDBJ databases">
        <authorList>
            <person name="Morais-Silva F.O."/>
            <person name="Rezende A.M."/>
            <person name="Pimentel C."/>
            <person name="Resende D.M."/>
            <person name="Santos C.I."/>
            <person name="Clemente C."/>
            <person name="de Oliveira L.M."/>
            <person name="da Silva S.M."/>
            <person name="Costa D.A."/>
            <person name="Varela-Raposo A."/>
            <person name="Horacio E.C.A."/>
            <person name="Matos M."/>
            <person name="Flores O."/>
            <person name="Ruiz J.C."/>
            <person name="Rodrigues-Pousada C."/>
        </authorList>
    </citation>
    <scope>NUCLEOTIDE SEQUENCE [LARGE SCALE GENOMIC DNA]</scope>
    <source>
        <strain evidence="24">ATCC 19364 / DSM 1382 / NCIMB 9332 / VKM B-1759</strain>
    </source>
</reference>
<dbReference type="InterPro" id="IPR015813">
    <property type="entry name" value="Pyrv/PenolPyrv_kinase-like_dom"/>
</dbReference>
<evidence type="ECO:0000256" key="14">
    <source>
        <dbReference type="ARBA" id="ARBA00022842"/>
    </source>
</evidence>
<dbReference type="STRING" id="1121448.DGI_3112"/>
<feature type="binding site" evidence="18">
    <location>
        <position position="305"/>
    </location>
    <ligand>
        <name>phosphoenolpyruvate</name>
        <dbReference type="ChEBI" id="CHEBI:58702"/>
    </ligand>
</feature>
<feature type="binding site" evidence="18">
    <location>
        <position position="341"/>
    </location>
    <ligand>
        <name>phosphoenolpyruvate</name>
        <dbReference type="ChEBI" id="CHEBI:58702"/>
    </ligand>
</feature>
<dbReference type="PIRSF" id="PIRSF000732">
    <property type="entry name" value="PTS_enzyme_I"/>
    <property type="match status" value="1"/>
</dbReference>
<keyword evidence="11 16" id="KW-0598">Phosphotransferase system</keyword>
<dbReference type="InterPro" id="IPR008731">
    <property type="entry name" value="PTS_EIN"/>
</dbReference>
<evidence type="ECO:0000256" key="17">
    <source>
        <dbReference type="PIRSR" id="PIRSR000732-1"/>
    </source>
</evidence>
<reference evidence="23 24" key="1">
    <citation type="journal article" date="2013" name="J. Bacteriol.">
        <title>Roles of HynAB and Ech, the only two hydrogenases found in the model sulfate reducer Desulfovibrio gigas.</title>
        <authorList>
            <person name="Morais-Silva F.O."/>
            <person name="Santos C.I."/>
            <person name="Rodrigues R."/>
            <person name="Pereira I.A."/>
            <person name="Rodrigues-Pousada C."/>
        </authorList>
    </citation>
    <scope>NUCLEOTIDE SEQUENCE [LARGE SCALE GENOMIC DNA]</scope>
    <source>
        <strain evidence="24">ATCC 19364 / DSM 1382 / NCIMB 9332 / VKM B-1759</strain>
    </source>
</reference>
<proteinExistence type="inferred from homology"/>
<keyword evidence="13 16" id="KW-0418">Kinase</keyword>
<dbReference type="SUPFAM" id="SSF51621">
    <property type="entry name" value="Phosphoenolpyruvate/pyruvate domain"/>
    <property type="match status" value="1"/>
</dbReference>
<evidence type="ECO:0000256" key="9">
    <source>
        <dbReference type="ARBA" id="ARBA00022597"/>
    </source>
</evidence>
<dbReference type="Pfam" id="PF00391">
    <property type="entry name" value="PEP-utilizers"/>
    <property type="match status" value="1"/>
</dbReference>
<dbReference type="InterPro" id="IPR000121">
    <property type="entry name" value="PEP_util_C"/>
</dbReference>
<dbReference type="PATRIC" id="fig|1121448.10.peg.3073"/>
<dbReference type="EMBL" id="CP006585">
    <property type="protein sequence ID" value="AGW14826.1"/>
    <property type="molecule type" value="Genomic_DNA"/>
</dbReference>
<feature type="binding site" evidence="19">
    <location>
        <position position="440"/>
    </location>
    <ligand>
        <name>Mg(2+)</name>
        <dbReference type="ChEBI" id="CHEBI:18420"/>
    </ligand>
</feature>
<keyword evidence="8 16" id="KW-0963">Cytoplasm</keyword>
<comment type="similarity">
    <text evidence="4 16">Belongs to the PEP-utilizing enzyme family.</text>
</comment>
<accession>T2GFB7</accession>
<feature type="binding site" evidence="18">
    <location>
        <position position="474"/>
    </location>
    <ligand>
        <name>phosphoenolpyruvate</name>
        <dbReference type="ChEBI" id="CHEBI:58702"/>
    </ligand>
</feature>
<comment type="function">
    <text evidence="16">General (non sugar-specific) component of the phosphoenolpyruvate-dependent sugar phosphotransferase system (sugar PTS). This major carbohydrate active-transport system catalyzes the phosphorylation of incoming sugar substrates concomitantly with their translocation across the cell membrane. Enzyme I transfers the phosphoryl group from phosphoenolpyruvate (PEP) to the phosphoryl carrier protein (HPr).</text>
</comment>
<evidence type="ECO:0000256" key="16">
    <source>
        <dbReference type="PIRNR" id="PIRNR000732"/>
    </source>
</evidence>
<evidence type="ECO:0000256" key="3">
    <source>
        <dbReference type="ARBA" id="ARBA00004496"/>
    </source>
</evidence>
<dbReference type="Proteomes" id="UP000016587">
    <property type="component" value="Chromosome"/>
</dbReference>
<comment type="catalytic activity">
    <reaction evidence="1 16">
        <text>L-histidyl-[protein] + phosphoenolpyruvate = N(pros)-phospho-L-histidyl-[protein] + pyruvate</text>
        <dbReference type="Rhea" id="RHEA:23880"/>
        <dbReference type="Rhea" id="RHEA-COMP:9745"/>
        <dbReference type="Rhea" id="RHEA-COMP:9746"/>
        <dbReference type="ChEBI" id="CHEBI:15361"/>
        <dbReference type="ChEBI" id="CHEBI:29979"/>
        <dbReference type="ChEBI" id="CHEBI:58702"/>
        <dbReference type="ChEBI" id="CHEBI:64837"/>
        <dbReference type="EC" id="2.7.3.9"/>
    </reaction>
</comment>
<feature type="active site" description="Tele-phosphohistidine intermediate" evidence="17">
    <location>
        <position position="198"/>
    </location>
</feature>
<evidence type="ECO:0000313" key="23">
    <source>
        <dbReference type="EMBL" id="AGW14826.1"/>
    </source>
</evidence>
<evidence type="ECO:0000256" key="10">
    <source>
        <dbReference type="ARBA" id="ARBA00022679"/>
    </source>
</evidence>
<dbReference type="eggNOG" id="COG1080">
    <property type="taxonomic scope" value="Bacteria"/>
</dbReference>
<evidence type="ECO:0000313" key="24">
    <source>
        <dbReference type="Proteomes" id="UP000016587"/>
    </source>
</evidence>
<dbReference type="GO" id="GO:0046872">
    <property type="term" value="F:metal ion binding"/>
    <property type="evidence" value="ECO:0007669"/>
    <property type="project" value="UniProtKB-KW"/>
</dbReference>
<protein>
    <recommendedName>
        <fullName evidence="6 16">Phosphoenolpyruvate-protein phosphotransferase</fullName>
        <ecNumber evidence="5 16">2.7.3.9</ecNumber>
    </recommendedName>
    <alternativeName>
        <fullName evidence="15 16">Phosphotransferase system, enzyme I</fullName>
    </alternativeName>
</protein>
<keyword evidence="10 16" id="KW-0808">Transferase</keyword>
<dbReference type="Gene3D" id="1.10.274.10">
    <property type="entry name" value="PtsI, HPr-binding domain"/>
    <property type="match status" value="1"/>
</dbReference>
<evidence type="ECO:0000259" key="21">
    <source>
        <dbReference type="Pfam" id="PF02896"/>
    </source>
</evidence>
<keyword evidence="23" id="KW-0670">Pyruvate</keyword>
<evidence type="ECO:0000256" key="12">
    <source>
        <dbReference type="ARBA" id="ARBA00022723"/>
    </source>
</evidence>
<dbReference type="InterPro" id="IPR040442">
    <property type="entry name" value="Pyrv_kinase-like_dom_sf"/>
</dbReference>
<organism evidence="23 24">
    <name type="scientific">Megalodesulfovibrio gigas (strain ATCC 19364 / DSM 1382 / NCIMB 9332 / VKM B-1759)</name>
    <name type="common">Desulfovibrio gigas</name>
    <dbReference type="NCBI Taxonomy" id="1121448"/>
    <lineage>
        <taxon>Bacteria</taxon>
        <taxon>Pseudomonadati</taxon>
        <taxon>Thermodesulfobacteriota</taxon>
        <taxon>Desulfovibrionia</taxon>
        <taxon>Desulfovibrionales</taxon>
        <taxon>Desulfovibrionaceae</taxon>
        <taxon>Megalodesulfovibrio</taxon>
    </lineage>
</organism>
<keyword evidence="24" id="KW-1185">Reference proteome</keyword>
<dbReference type="InterPro" id="IPR036618">
    <property type="entry name" value="PtsI_HPr-bd_sf"/>
</dbReference>
<evidence type="ECO:0000256" key="4">
    <source>
        <dbReference type="ARBA" id="ARBA00007837"/>
    </source>
</evidence>
<evidence type="ECO:0000256" key="13">
    <source>
        <dbReference type="ARBA" id="ARBA00022777"/>
    </source>
</evidence>
<evidence type="ECO:0000256" key="19">
    <source>
        <dbReference type="PIRSR" id="PIRSR000732-3"/>
    </source>
</evidence>
<evidence type="ECO:0000256" key="2">
    <source>
        <dbReference type="ARBA" id="ARBA00001946"/>
    </source>
</evidence>
<dbReference type="InterPro" id="IPR050499">
    <property type="entry name" value="PEP-utilizing_PTS_enzyme"/>
</dbReference>
<feature type="domain" description="PEP-utilising enzyme mobile" evidence="20">
    <location>
        <begin position="166"/>
        <end position="234"/>
    </location>
</feature>
<dbReference type="EC" id="2.7.3.9" evidence="5 16"/>
<sequence>MARIVLKGIPVSAGISVGRALFVNRSRFSQIPREAIPDDLKDFEKTRLELAFERVREELATARGKVPKELQEHVAIIDTHLMISQDPKLLRSAQKIVVEMGITAEWALEKAEDQIAQAFAAIEDPYIRERIQDVRLVSRRIMDKLLGQPHALVDAAMRAEMSARFVMMAHDLTPADTIGLDISKIMSLATVQGGKTSHTGILARSLQIPALVGVEGLEEEVCDGDLVILDGLKGSIYVDPNEDELAYYSDLKYQFENYQSSITRECSLPAETIDGYRVNVYANIEIFEEVAAVLDVGGEGVGLYRTEYAFMDRATIPDEAAMTTEYSELAALLAPRRVTYRTLDLGADKLSRQFGKLDEPNPALGLRAVRFTLKHPELFRQQVRAICRASQHGNVAIMFPLISGVNEIDQCKEVVRDVQRELAAAGIPHDPEMPIGIMVELPCAAFIADVLAQEVDFFSIGTNDLIQYSLGIDRINKHVSYLYQPLHPAIVRSIKYVVDSGHQAGIEVSVCGELASDPYCVPILLGMQVDNISITPHAIPGIKRVIRQTTMQDCKNLLREVLKARTVAETNQLVRDSVFKRFPEELMFYSSLLD</sequence>
<evidence type="ECO:0000256" key="11">
    <source>
        <dbReference type="ARBA" id="ARBA00022683"/>
    </source>
</evidence>
<dbReference type="SUPFAM" id="SSF47831">
    <property type="entry name" value="Enzyme I of the PEP:sugar phosphotransferase system HPr-binding (sub)domain"/>
    <property type="match status" value="1"/>
</dbReference>
<keyword evidence="9 16" id="KW-0762">Sugar transport</keyword>
<evidence type="ECO:0000256" key="8">
    <source>
        <dbReference type="ARBA" id="ARBA00022490"/>
    </source>
</evidence>
<dbReference type="GO" id="GO:0016301">
    <property type="term" value="F:kinase activity"/>
    <property type="evidence" value="ECO:0007669"/>
    <property type="project" value="UniProtKB-KW"/>
</dbReference>
<evidence type="ECO:0000256" key="15">
    <source>
        <dbReference type="ARBA" id="ARBA00033235"/>
    </source>
</evidence>
<dbReference type="PRINTS" id="PR01736">
    <property type="entry name" value="PHPHTRNFRASE"/>
</dbReference>
<dbReference type="Gene3D" id="3.20.20.60">
    <property type="entry name" value="Phosphoenolpyruvate-binding domains"/>
    <property type="match status" value="1"/>
</dbReference>
<dbReference type="GO" id="GO:0009401">
    <property type="term" value="P:phosphoenolpyruvate-dependent sugar phosphotransferase system"/>
    <property type="evidence" value="ECO:0007669"/>
    <property type="project" value="UniProtKB-KW"/>
</dbReference>
<dbReference type="SUPFAM" id="SSF52009">
    <property type="entry name" value="Phosphohistidine domain"/>
    <property type="match status" value="1"/>
</dbReference>
<dbReference type="Pfam" id="PF05524">
    <property type="entry name" value="PEP-utilisers_N"/>
    <property type="match status" value="1"/>
</dbReference>
<feature type="binding site" evidence="19">
    <location>
        <position position="464"/>
    </location>
    <ligand>
        <name>Mg(2+)</name>
        <dbReference type="ChEBI" id="CHEBI:18420"/>
    </ligand>
</feature>
<dbReference type="KEGG" id="dgg:DGI_3112"/>
<comment type="cofactor">
    <cofactor evidence="2 16 19">
        <name>Mg(2+)</name>
        <dbReference type="ChEBI" id="CHEBI:18420"/>
    </cofactor>
</comment>
<evidence type="ECO:0000256" key="1">
    <source>
        <dbReference type="ARBA" id="ARBA00000683"/>
    </source>
</evidence>
<evidence type="ECO:0000256" key="18">
    <source>
        <dbReference type="PIRSR" id="PIRSR000732-2"/>
    </source>
</evidence>
<keyword evidence="12 16" id="KW-0479">Metal-binding</keyword>
<keyword evidence="14 16" id="KW-0460">Magnesium</keyword>
<dbReference type="Pfam" id="PF02896">
    <property type="entry name" value="PEP-utilizers_C"/>
    <property type="match status" value="1"/>
</dbReference>
<name>T2GFB7_MEGG1</name>
<dbReference type="GO" id="GO:0008965">
    <property type="term" value="F:phosphoenolpyruvate-protein phosphotransferase activity"/>
    <property type="evidence" value="ECO:0007669"/>
    <property type="project" value="UniProtKB-EC"/>
</dbReference>
<feature type="domain" description="Phosphotransferase system enzyme I N-terminal" evidence="22">
    <location>
        <begin position="7"/>
        <end position="130"/>
    </location>
</feature>
<evidence type="ECO:0000256" key="7">
    <source>
        <dbReference type="ARBA" id="ARBA00022448"/>
    </source>
</evidence>
<dbReference type="Gene3D" id="3.50.30.10">
    <property type="entry name" value="Phosphohistidine domain"/>
    <property type="match status" value="1"/>
</dbReference>
<feature type="domain" description="PEP-utilising enzyme C-terminal" evidence="21">
    <location>
        <begin position="266"/>
        <end position="549"/>
    </location>
</feature>